<evidence type="ECO:0000256" key="1">
    <source>
        <dbReference type="ARBA" id="ARBA00022771"/>
    </source>
</evidence>
<dbReference type="Gene3D" id="3.30.40.10">
    <property type="entry name" value="Zinc/RING finger domain, C3HC4 (zinc finger)"/>
    <property type="match status" value="1"/>
</dbReference>
<dbReference type="SUPFAM" id="SSF57850">
    <property type="entry name" value="RING/U-box"/>
    <property type="match status" value="1"/>
</dbReference>
<feature type="compositionally biased region" description="Basic and acidic residues" evidence="4">
    <location>
        <begin position="82"/>
        <end position="105"/>
    </location>
</feature>
<reference evidence="6" key="1">
    <citation type="journal article" date="2023" name="bioRxiv">
        <title>Scaffold-level genome assemblies of two parasitoid biocontrol wasps reveal the parthenogenesis mechanism and an associated novel virus.</title>
        <authorList>
            <person name="Inwood S."/>
            <person name="Skelly J."/>
            <person name="Guhlin J."/>
            <person name="Harrop T."/>
            <person name="Goldson S."/>
            <person name="Dearden P."/>
        </authorList>
    </citation>
    <scope>NUCLEOTIDE SEQUENCE</scope>
    <source>
        <strain evidence="6">Irish</strain>
        <tissue evidence="6">Whole body</tissue>
    </source>
</reference>
<keyword evidence="1 3" id="KW-0479">Metal-binding</keyword>
<dbReference type="PROSITE" id="PS50089">
    <property type="entry name" value="ZF_RING_2"/>
    <property type="match status" value="1"/>
</dbReference>
<evidence type="ECO:0000313" key="6">
    <source>
        <dbReference type="EMBL" id="KAK0158857.1"/>
    </source>
</evidence>
<sequence>MDNYDPVLAIRAHWCDIMEQELECPVCLCVATDRNIQICVNGHNVCQICMKELNSCPVCKASFAGIRNRTLEELSKKFEEMKTSLMDPSHEYTSRRKQKLTETKTTDTQTDELNLGKSVEQKNSSTQTSSTHSFSSGCKTPRRSTRLTKRRELI</sequence>
<reference evidence="6" key="2">
    <citation type="submission" date="2023-03" db="EMBL/GenBank/DDBJ databases">
        <authorList>
            <person name="Inwood S.N."/>
            <person name="Skelly J.G."/>
            <person name="Guhlin J."/>
            <person name="Harrop T.W.R."/>
            <person name="Goldson S.G."/>
            <person name="Dearden P.K."/>
        </authorList>
    </citation>
    <scope>NUCLEOTIDE SEQUENCE</scope>
    <source>
        <strain evidence="6">Irish</strain>
        <tissue evidence="6">Whole body</tissue>
    </source>
</reference>
<evidence type="ECO:0000259" key="5">
    <source>
        <dbReference type="PROSITE" id="PS50089"/>
    </source>
</evidence>
<organism evidence="6 7">
    <name type="scientific">Microctonus aethiopoides</name>
    <dbReference type="NCBI Taxonomy" id="144406"/>
    <lineage>
        <taxon>Eukaryota</taxon>
        <taxon>Metazoa</taxon>
        <taxon>Ecdysozoa</taxon>
        <taxon>Arthropoda</taxon>
        <taxon>Hexapoda</taxon>
        <taxon>Insecta</taxon>
        <taxon>Pterygota</taxon>
        <taxon>Neoptera</taxon>
        <taxon>Endopterygota</taxon>
        <taxon>Hymenoptera</taxon>
        <taxon>Apocrita</taxon>
        <taxon>Ichneumonoidea</taxon>
        <taxon>Braconidae</taxon>
        <taxon>Euphorinae</taxon>
        <taxon>Microctonus</taxon>
    </lineage>
</organism>
<feature type="region of interest" description="Disordered" evidence="4">
    <location>
        <begin position="82"/>
        <end position="154"/>
    </location>
</feature>
<feature type="domain" description="RING-type" evidence="5">
    <location>
        <begin position="24"/>
        <end position="60"/>
    </location>
</feature>
<keyword evidence="1 3" id="KW-0863">Zinc-finger</keyword>
<keyword evidence="7" id="KW-1185">Reference proteome</keyword>
<keyword evidence="2" id="KW-0862">Zinc</keyword>
<dbReference type="Proteomes" id="UP001168990">
    <property type="component" value="Unassembled WGS sequence"/>
</dbReference>
<protein>
    <recommendedName>
        <fullName evidence="5">RING-type domain-containing protein</fullName>
    </recommendedName>
</protein>
<feature type="compositionally biased region" description="Low complexity" evidence="4">
    <location>
        <begin position="124"/>
        <end position="136"/>
    </location>
</feature>
<feature type="compositionally biased region" description="Basic residues" evidence="4">
    <location>
        <begin position="140"/>
        <end position="154"/>
    </location>
</feature>
<evidence type="ECO:0000256" key="4">
    <source>
        <dbReference type="SAM" id="MobiDB-lite"/>
    </source>
</evidence>
<gene>
    <name evidence="6" type="ORF">PV328_009800</name>
</gene>
<evidence type="ECO:0000256" key="3">
    <source>
        <dbReference type="PROSITE-ProRule" id="PRU00175"/>
    </source>
</evidence>
<proteinExistence type="predicted"/>
<dbReference type="EMBL" id="JAQQBS010001424">
    <property type="protein sequence ID" value="KAK0158857.1"/>
    <property type="molecule type" value="Genomic_DNA"/>
</dbReference>
<comment type="caution">
    <text evidence="6">The sequence shown here is derived from an EMBL/GenBank/DDBJ whole genome shotgun (WGS) entry which is preliminary data.</text>
</comment>
<accession>A0AA39C6M1</accession>
<dbReference type="InterPro" id="IPR013083">
    <property type="entry name" value="Znf_RING/FYVE/PHD"/>
</dbReference>
<dbReference type="AlphaFoldDB" id="A0AA39C6M1"/>
<evidence type="ECO:0000256" key="2">
    <source>
        <dbReference type="ARBA" id="ARBA00022833"/>
    </source>
</evidence>
<name>A0AA39C6M1_9HYME</name>
<dbReference type="GO" id="GO:0008270">
    <property type="term" value="F:zinc ion binding"/>
    <property type="evidence" value="ECO:0007669"/>
    <property type="project" value="UniProtKB-KW"/>
</dbReference>
<dbReference type="InterPro" id="IPR001841">
    <property type="entry name" value="Znf_RING"/>
</dbReference>
<evidence type="ECO:0000313" key="7">
    <source>
        <dbReference type="Proteomes" id="UP001168990"/>
    </source>
</evidence>